<evidence type="ECO:0000313" key="1">
    <source>
        <dbReference type="EMBL" id="KAA3527064.1"/>
    </source>
</evidence>
<dbReference type="AlphaFoldDB" id="A0A7J4X4T4"/>
<evidence type="ECO:0000313" key="2">
    <source>
        <dbReference type="Proteomes" id="UP000436911"/>
    </source>
</evidence>
<protein>
    <submittedName>
        <fullName evidence="1">Uncharacterized protein</fullName>
    </submittedName>
</protein>
<gene>
    <name evidence="1" type="ORF">DXT89_14110</name>
</gene>
<name>A0A7J4X4T4_AGRVI</name>
<reference evidence="1 2" key="1">
    <citation type="submission" date="2018-08" db="EMBL/GenBank/DDBJ databases">
        <title>Genome sequencing of Agrobacterium vitis strain ICMP 10754.</title>
        <authorList>
            <person name="Visnovsky S.B."/>
            <person name="Pitman A.R."/>
        </authorList>
    </citation>
    <scope>NUCLEOTIDE SEQUENCE [LARGE SCALE GENOMIC DNA]</scope>
    <source>
        <strain evidence="1 2">ICMP 10754</strain>
    </source>
</reference>
<dbReference type="Proteomes" id="UP000436911">
    <property type="component" value="Unassembled WGS sequence"/>
</dbReference>
<dbReference type="RefSeq" id="WP_149916816.1">
    <property type="nucleotide sequence ID" value="NZ_QUSG01000006.1"/>
</dbReference>
<organism evidence="1 2">
    <name type="scientific">Agrobacterium vitis</name>
    <name type="common">Rhizobium vitis</name>
    <dbReference type="NCBI Taxonomy" id="373"/>
    <lineage>
        <taxon>Bacteria</taxon>
        <taxon>Pseudomonadati</taxon>
        <taxon>Pseudomonadota</taxon>
        <taxon>Alphaproteobacteria</taxon>
        <taxon>Hyphomicrobiales</taxon>
        <taxon>Rhizobiaceae</taxon>
        <taxon>Rhizobium/Agrobacterium group</taxon>
        <taxon>Agrobacterium</taxon>
    </lineage>
</organism>
<sequence length="70" mass="7888">MVERQSILTAEADPFASLDHCCYMRHAVTDTGQSGYALIDADGELELFSANRSELFFYAAKHELKYVLLN</sequence>
<dbReference type="EMBL" id="QUSG01000006">
    <property type="protein sequence ID" value="KAA3527064.1"/>
    <property type="molecule type" value="Genomic_DNA"/>
</dbReference>
<accession>A0A7J4X4T4</accession>
<comment type="caution">
    <text evidence="1">The sequence shown here is derived from an EMBL/GenBank/DDBJ whole genome shotgun (WGS) entry which is preliminary data.</text>
</comment>
<proteinExistence type="predicted"/>